<dbReference type="InterPro" id="IPR007712">
    <property type="entry name" value="RelE/ParE_toxin"/>
</dbReference>
<dbReference type="Gene3D" id="3.30.2310.20">
    <property type="entry name" value="RelE-like"/>
    <property type="match status" value="1"/>
</dbReference>
<dbReference type="Proteomes" id="UP000386575">
    <property type="component" value="Unassembled WGS sequence"/>
</dbReference>
<evidence type="ECO:0000313" key="4">
    <source>
        <dbReference type="Proteomes" id="UP000386575"/>
    </source>
</evidence>
<sequence>MCANRAGSGHLVEIRPVTIRFTPEAAVELEDVLSYLTAHSPEGARNVGTRIQQVLSNLSEYPLTGMRTSLQPMRRVAVTPYPYLIFYLPGDDEIIVVGIRHAARDPSSTPDRL</sequence>
<dbReference type="Pfam" id="PF05016">
    <property type="entry name" value="ParE_toxin"/>
    <property type="match status" value="1"/>
</dbReference>
<organism evidence="3 4">
    <name type="scientific">Neorhizobium galegae</name>
    <name type="common">Rhizobium galegae</name>
    <dbReference type="NCBI Taxonomy" id="399"/>
    <lineage>
        <taxon>Bacteria</taxon>
        <taxon>Pseudomonadati</taxon>
        <taxon>Pseudomonadota</taxon>
        <taxon>Alphaproteobacteria</taxon>
        <taxon>Hyphomicrobiales</taxon>
        <taxon>Rhizobiaceae</taxon>
        <taxon>Rhizobium/Agrobacterium group</taxon>
        <taxon>Neorhizobium</taxon>
    </lineage>
</organism>
<comment type="caution">
    <text evidence="3">The sequence shown here is derived from an EMBL/GenBank/DDBJ whole genome shotgun (WGS) entry which is preliminary data.</text>
</comment>
<protein>
    <submittedName>
        <fullName evidence="3">Type II toxin-antitoxin system RelE/ParE family toxin</fullName>
    </submittedName>
</protein>
<reference evidence="3 4" key="1">
    <citation type="submission" date="2019-09" db="EMBL/GenBank/DDBJ databases">
        <title>Genome sequencing of Ng87 strain.</title>
        <authorList>
            <person name="Karasev E.S."/>
            <person name="Andronov E."/>
        </authorList>
    </citation>
    <scope>NUCLEOTIDE SEQUENCE [LARGE SCALE GENOMIC DNA]</scope>
    <source>
        <strain evidence="3 4">Ng87</strain>
    </source>
</reference>
<dbReference type="AlphaFoldDB" id="A0A6A1TRE0"/>
<dbReference type="InterPro" id="IPR035093">
    <property type="entry name" value="RelE/ParE_toxin_dom_sf"/>
</dbReference>
<name>A0A6A1TRE0_NEOGA</name>
<keyword evidence="2" id="KW-1277">Toxin-antitoxin system</keyword>
<accession>A0A6A1TRE0</accession>
<comment type="similarity">
    <text evidence="1">Belongs to the RelE toxin family.</text>
</comment>
<evidence type="ECO:0000313" key="3">
    <source>
        <dbReference type="EMBL" id="KAB1086625.1"/>
    </source>
</evidence>
<proteinExistence type="inferred from homology"/>
<gene>
    <name evidence="3" type="ORF">F4V91_09425</name>
</gene>
<evidence type="ECO:0000256" key="1">
    <source>
        <dbReference type="ARBA" id="ARBA00006226"/>
    </source>
</evidence>
<dbReference type="EMBL" id="VZUL01000002">
    <property type="protein sequence ID" value="KAB1086625.1"/>
    <property type="molecule type" value="Genomic_DNA"/>
</dbReference>
<dbReference type="InterPro" id="IPR051803">
    <property type="entry name" value="TA_system_RelE-like_toxin"/>
</dbReference>
<dbReference type="PANTHER" id="PTHR33755">
    <property type="entry name" value="TOXIN PARE1-RELATED"/>
    <property type="match status" value="1"/>
</dbReference>
<evidence type="ECO:0000256" key="2">
    <source>
        <dbReference type="ARBA" id="ARBA00022649"/>
    </source>
</evidence>